<dbReference type="InterPro" id="IPR036291">
    <property type="entry name" value="NAD(P)-bd_dom_sf"/>
</dbReference>
<comment type="caution">
    <text evidence="2">The sequence shown here is derived from an EMBL/GenBank/DDBJ whole genome shotgun (WGS) entry which is preliminary data.</text>
</comment>
<gene>
    <name evidence="2" type="ORF">SUNI508_09493</name>
</gene>
<keyword evidence="3" id="KW-1185">Reference proteome</keyword>
<dbReference type="EMBL" id="JARVKF010000404">
    <property type="protein sequence ID" value="KAK9416795.1"/>
    <property type="molecule type" value="Genomic_DNA"/>
</dbReference>
<dbReference type="SUPFAM" id="SSF51735">
    <property type="entry name" value="NAD(P)-binding Rossmann-fold domains"/>
    <property type="match status" value="1"/>
</dbReference>
<evidence type="ECO:0000313" key="2">
    <source>
        <dbReference type="EMBL" id="KAK9416795.1"/>
    </source>
</evidence>
<feature type="domain" description="Thioester reductase (TE)" evidence="1">
    <location>
        <begin position="4"/>
        <end position="89"/>
    </location>
</feature>
<dbReference type="Pfam" id="PF07993">
    <property type="entry name" value="NAD_binding_4"/>
    <property type="match status" value="1"/>
</dbReference>
<sequence>MAMPRRVPVHFISSPSVAMLQKDTNGLSKVPPSSFWPPADAESLMKKAIGYAASKWVGEILPERVVGVPAVVHRFPNIIGPDAPEEIGEIPLLDIIDVGEVVLEYMAKAYWLSDLTGMYEEKLGTEIDVLLTPEWMRNAKALGMPKGAEAAWTGNEVFVPPVLRKGASDRS</sequence>
<name>A0ABR2UQ61_9PEZI</name>
<reference evidence="2 3" key="1">
    <citation type="journal article" date="2024" name="J. Plant Pathol.">
        <title>Sequence and assembly of the genome of Seiridium unicorne, isolate CBS 538.82, causal agent of cypress canker disease.</title>
        <authorList>
            <person name="Scali E."/>
            <person name="Rocca G.D."/>
            <person name="Danti R."/>
            <person name="Garbelotto M."/>
            <person name="Barberini S."/>
            <person name="Baroncelli R."/>
            <person name="Emiliani G."/>
        </authorList>
    </citation>
    <scope>NUCLEOTIDE SEQUENCE [LARGE SCALE GENOMIC DNA]</scope>
    <source>
        <strain evidence="2 3">BM-138-508</strain>
    </source>
</reference>
<dbReference type="Proteomes" id="UP001408356">
    <property type="component" value="Unassembled WGS sequence"/>
</dbReference>
<accession>A0ABR2UQ61</accession>
<evidence type="ECO:0000313" key="3">
    <source>
        <dbReference type="Proteomes" id="UP001408356"/>
    </source>
</evidence>
<dbReference type="InterPro" id="IPR013120">
    <property type="entry name" value="FAR_NAD-bd"/>
</dbReference>
<evidence type="ECO:0000259" key="1">
    <source>
        <dbReference type="Pfam" id="PF07993"/>
    </source>
</evidence>
<proteinExistence type="predicted"/>
<dbReference type="Gene3D" id="3.40.50.720">
    <property type="entry name" value="NAD(P)-binding Rossmann-like Domain"/>
    <property type="match status" value="1"/>
</dbReference>
<protein>
    <submittedName>
        <fullName evidence="2">Polyketide synthase</fullName>
    </submittedName>
</protein>
<organism evidence="2 3">
    <name type="scientific">Seiridium unicorne</name>
    <dbReference type="NCBI Taxonomy" id="138068"/>
    <lineage>
        <taxon>Eukaryota</taxon>
        <taxon>Fungi</taxon>
        <taxon>Dikarya</taxon>
        <taxon>Ascomycota</taxon>
        <taxon>Pezizomycotina</taxon>
        <taxon>Sordariomycetes</taxon>
        <taxon>Xylariomycetidae</taxon>
        <taxon>Amphisphaeriales</taxon>
        <taxon>Sporocadaceae</taxon>
        <taxon>Seiridium</taxon>
    </lineage>
</organism>